<gene>
    <name evidence="5" type="ORF">SDC9_71556</name>
</gene>
<comment type="similarity">
    <text evidence="1">Belongs to the BlaI transcriptional regulatory family.</text>
</comment>
<dbReference type="GO" id="GO:0045892">
    <property type="term" value="P:negative regulation of DNA-templated transcription"/>
    <property type="evidence" value="ECO:0007669"/>
    <property type="project" value="InterPro"/>
</dbReference>
<keyword evidence="2" id="KW-0805">Transcription regulation</keyword>
<comment type="caution">
    <text evidence="5">The sequence shown here is derived from an EMBL/GenBank/DDBJ whole genome shotgun (WGS) entry which is preliminary data.</text>
</comment>
<dbReference type="SUPFAM" id="SSF46785">
    <property type="entry name" value="Winged helix' DNA-binding domain"/>
    <property type="match status" value="1"/>
</dbReference>
<accession>A0A644Y919</accession>
<dbReference type="AlphaFoldDB" id="A0A644Y919"/>
<keyword evidence="4" id="KW-0804">Transcription</keyword>
<name>A0A644Y919_9ZZZZ</name>
<dbReference type="InterPro" id="IPR005650">
    <property type="entry name" value="BlaI_family"/>
</dbReference>
<evidence type="ECO:0000256" key="4">
    <source>
        <dbReference type="ARBA" id="ARBA00023163"/>
    </source>
</evidence>
<sequence length="131" mass="15130">MDKRLKDSEWIILRALWNNAPMDLKDIISSVQSADPNVNWDYKTYHSFLRILMDKGYVLAERHGKSNLYRPAITQEQALSLEAESLLSRRVYFGSVSGLMVQMAEQGKLTEKEKQELRQLAERLAEEDAAQ</sequence>
<protein>
    <recommendedName>
        <fullName evidence="6">Penicillinase repressor</fullName>
    </recommendedName>
</protein>
<evidence type="ECO:0000256" key="1">
    <source>
        <dbReference type="ARBA" id="ARBA00011046"/>
    </source>
</evidence>
<evidence type="ECO:0008006" key="6">
    <source>
        <dbReference type="Google" id="ProtNLM"/>
    </source>
</evidence>
<evidence type="ECO:0000313" key="5">
    <source>
        <dbReference type="EMBL" id="MPM25066.1"/>
    </source>
</evidence>
<reference evidence="5" key="1">
    <citation type="submission" date="2019-08" db="EMBL/GenBank/DDBJ databases">
        <authorList>
            <person name="Kucharzyk K."/>
            <person name="Murdoch R.W."/>
            <person name="Higgins S."/>
            <person name="Loffler F."/>
        </authorList>
    </citation>
    <scope>NUCLEOTIDE SEQUENCE</scope>
</reference>
<dbReference type="PIRSF" id="PIRSF019455">
    <property type="entry name" value="CopR_AtkY"/>
    <property type="match status" value="1"/>
</dbReference>
<dbReference type="Pfam" id="PF03965">
    <property type="entry name" value="Penicillinase_R"/>
    <property type="match status" value="1"/>
</dbReference>
<dbReference type="InterPro" id="IPR036390">
    <property type="entry name" value="WH_DNA-bd_sf"/>
</dbReference>
<evidence type="ECO:0000256" key="3">
    <source>
        <dbReference type="ARBA" id="ARBA00023125"/>
    </source>
</evidence>
<dbReference type="InterPro" id="IPR036388">
    <property type="entry name" value="WH-like_DNA-bd_sf"/>
</dbReference>
<proteinExistence type="inferred from homology"/>
<dbReference type="GO" id="GO:0003677">
    <property type="term" value="F:DNA binding"/>
    <property type="evidence" value="ECO:0007669"/>
    <property type="project" value="UniProtKB-KW"/>
</dbReference>
<dbReference type="EMBL" id="VSSQ01004406">
    <property type="protein sequence ID" value="MPM25066.1"/>
    <property type="molecule type" value="Genomic_DNA"/>
</dbReference>
<keyword evidence="3" id="KW-0238">DNA-binding</keyword>
<dbReference type="Gene3D" id="1.10.4040.10">
    <property type="entry name" value="Penicillinase repressor domain"/>
    <property type="match status" value="1"/>
</dbReference>
<organism evidence="5">
    <name type="scientific">bioreactor metagenome</name>
    <dbReference type="NCBI Taxonomy" id="1076179"/>
    <lineage>
        <taxon>unclassified sequences</taxon>
        <taxon>metagenomes</taxon>
        <taxon>ecological metagenomes</taxon>
    </lineage>
</organism>
<dbReference type="Gene3D" id="1.10.10.10">
    <property type="entry name" value="Winged helix-like DNA-binding domain superfamily/Winged helix DNA-binding domain"/>
    <property type="match status" value="1"/>
</dbReference>
<evidence type="ECO:0000256" key="2">
    <source>
        <dbReference type="ARBA" id="ARBA00023015"/>
    </source>
</evidence>